<evidence type="ECO:0000256" key="1">
    <source>
        <dbReference type="SAM" id="MobiDB-lite"/>
    </source>
</evidence>
<accession>A0ABQ8EWX8</accession>
<evidence type="ECO:0000313" key="4">
    <source>
        <dbReference type="Proteomes" id="UP001648503"/>
    </source>
</evidence>
<evidence type="ECO:0000313" key="3">
    <source>
        <dbReference type="EMBL" id="KAH6587981.1"/>
    </source>
</evidence>
<dbReference type="Proteomes" id="UP001648503">
    <property type="component" value="Unassembled WGS sequence"/>
</dbReference>
<evidence type="ECO:0000256" key="2">
    <source>
        <dbReference type="SAM" id="SignalP"/>
    </source>
</evidence>
<feature type="signal peptide" evidence="2">
    <location>
        <begin position="1"/>
        <end position="18"/>
    </location>
</feature>
<proteinExistence type="predicted"/>
<feature type="compositionally biased region" description="Basic and acidic residues" evidence="1">
    <location>
        <begin position="137"/>
        <end position="149"/>
    </location>
</feature>
<sequence>MRLISFAVISLLAITVSAQPPLSTSADKSVIEQKIQDLWAVYPAQHELVLKLEEPGKAEQEEQVIRSVMKDIEEQLQRKDLSEGEIWDLQKHYAGSMDDLKKAQSAQIPKQQQLEEARNQRYDTVIKLGILEENLKREAEPDAKDKSKTDASSSLSPHRDILQEQINEALQDAEDLFISDQGIMSGISKLDEVITRTKNPKKNKLDKIWVKLVGIRQKFAIEIGLTRAQRSRTKELQAGFGWPPQSSLAVRMYQLFWLSP</sequence>
<protein>
    <submittedName>
        <fullName evidence="3">Uncharacterized protein</fullName>
    </submittedName>
</protein>
<reference evidence="3 4" key="1">
    <citation type="submission" date="2021-02" db="EMBL/GenBank/DDBJ databases">
        <title>Variation within the Batrachochytrium salamandrivorans European outbreak.</title>
        <authorList>
            <person name="Kelly M."/>
            <person name="Pasmans F."/>
            <person name="Shea T.P."/>
            <person name="Munoz J.F."/>
            <person name="Carranza S."/>
            <person name="Cuomo C.A."/>
            <person name="Martel A."/>
        </authorList>
    </citation>
    <scope>NUCLEOTIDE SEQUENCE [LARGE SCALE GENOMIC DNA]</scope>
    <source>
        <strain evidence="3 4">AMFP18/2</strain>
    </source>
</reference>
<keyword evidence="4" id="KW-1185">Reference proteome</keyword>
<name>A0ABQ8EWX8_9FUNG</name>
<keyword evidence="2" id="KW-0732">Signal</keyword>
<comment type="caution">
    <text evidence="3">The sequence shown here is derived from an EMBL/GenBank/DDBJ whole genome shotgun (WGS) entry which is preliminary data.</text>
</comment>
<feature type="region of interest" description="Disordered" evidence="1">
    <location>
        <begin position="137"/>
        <end position="158"/>
    </location>
</feature>
<organism evidence="3 4">
    <name type="scientific">Batrachochytrium salamandrivorans</name>
    <dbReference type="NCBI Taxonomy" id="1357716"/>
    <lineage>
        <taxon>Eukaryota</taxon>
        <taxon>Fungi</taxon>
        <taxon>Fungi incertae sedis</taxon>
        <taxon>Chytridiomycota</taxon>
        <taxon>Chytridiomycota incertae sedis</taxon>
        <taxon>Chytridiomycetes</taxon>
        <taxon>Rhizophydiales</taxon>
        <taxon>Rhizophydiales incertae sedis</taxon>
        <taxon>Batrachochytrium</taxon>
    </lineage>
</organism>
<dbReference type="EMBL" id="JAFCIX010000547">
    <property type="protein sequence ID" value="KAH6587981.1"/>
    <property type="molecule type" value="Genomic_DNA"/>
</dbReference>
<gene>
    <name evidence="3" type="ORF">BASA50_011001</name>
</gene>
<feature type="chain" id="PRO_5046538106" evidence="2">
    <location>
        <begin position="19"/>
        <end position="260"/>
    </location>
</feature>